<keyword evidence="7" id="KW-0472">Membrane</keyword>
<dbReference type="InterPro" id="IPR000742">
    <property type="entry name" value="EGF"/>
</dbReference>
<dbReference type="SMART" id="SM00181">
    <property type="entry name" value="EGF"/>
    <property type="match status" value="4"/>
</dbReference>
<dbReference type="CDD" id="cd00054">
    <property type="entry name" value="EGF_CA"/>
    <property type="match status" value="2"/>
</dbReference>
<accession>A0A5S6QKE3</accession>
<evidence type="ECO:0000313" key="11">
    <source>
        <dbReference type="WBParaSite" id="TMUE_2000007634.1"/>
    </source>
</evidence>
<comment type="caution">
    <text evidence="5">Lacks conserved residue(s) required for the propagation of feature annotation.</text>
</comment>
<dbReference type="PROSITE" id="PS50026">
    <property type="entry name" value="EGF_3"/>
    <property type="match status" value="4"/>
</dbReference>
<keyword evidence="9" id="KW-1185">Reference proteome</keyword>
<dbReference type="GO" id="GO:0005509">
    <property type="term" value="F:calcium ion binding"/>
    <property type="evidence" value="ECO:0007669"/>
    <property type="project" value="InterPro"/>
</dbReference>
<dbReference type="PANTHER" id="PTHR12916">
    <property type="entry name" value="CYTOCHROME C OXIDASE POLYPEPTIDE VIC-2"/>
    <property type="match status" value="1"/>
</dbReference>
<evidence type="ECO:0000256" key="4">
    <source>
        <dbReference type="ARBA" id="ARBA00023157"/>
    </source>
</evidence>
<dbReference type="WBParaSite" id="TMUE_0000000033.1">
    <property type="protein sequence ID" value="TMUE_0000000033.1"/>
    <property type="gene ID" value="WBGene00295981"/>
</dbReference>
<keyword evidence="7" id="KW-1133">Transmembrane helix</keyword>
<evidence type="ECO:0000259" key="8">
    <source>
        <dbReference type="PROSITE" id="PS50026"/>
    </source>
</evidence>
<dbReference type="Pfam" id="PF00008">
    <property type="entry name" value="EGF"/>
    <property type="match status" value="1"/>
</dbReference>
<evidence type="ECO:0000256" key="3">
    <source>
        <dbReference type="ARBA" id="ARBA00022737"/>
    </source>
</evidence>
<dbReference type="STRING" id="70415.A0A5S6QKE3"/>
<feature type="disulfide bond" evidence="5">
    <location>
        <begin position="456"/>
        <end position="465"/>
    </location>
</feature>
<keyword evidence="1 5" id="KW-0245">EGF-like domain</keyword>
<organism evidence="9 11">
    <name type="scientific">Trichuris muris</name>
    <name type="common">Mouse whipworm</name>
    <dbReference type="NCBI Taxonomy" id="70415"/>
    <lineage>
        <taxon>Eukaryota</taxon>
        <taxon>Metazoa</taxon>
        <taxon>Ecdysozoa</taxon>
        <taxon>Nematoda</taxon>
        <taxon>Enoplea</taxon>
        <taxon>Dorylaimia</taxon>
        <taxon>Trichinellida</taxon>
        <taxon>Trichuridae</taxon>
        <taxon>Trichuris</taxon>
    </lineage>
</organism>
<name>A0A5S6QKE3_TRIMR</name>
<reference evidence="10 11" key="2">
    <citation type="submission" date="2019-12" db="UniProtKB">
        <authorList>
            <consortium name="WormBaseParasite"/>
        </authorList>
    </citation>
    <scope>IDENTIFICATION</scope>
</reference>
<feature type="disulfide bond" evidence="5">
    <location>
        <begin position="472"/>
        <end position="482"/>
    </location>
</feature>
<feature type="disulfide bond" evidence="5">
    <location>
        <begin position="493"/>
        <end position="502"/>
    </location>
</feature>
<feature type="domain" description="EGF-like" evidence="8">
    <location>
        <begin position="468"/>
        <end position="503"/>
    </location>
</feature>
<dbReference type="Gene3D" id="2.10.25.10">
    <property type="entry name" value="Laminin"/>
    <property type="match status" value="3"/>
</dbReference>
<protein>
    <submittedName>
        <fullName evidence="10 11">EGF-like domain-containing protein</fullName>
    </submittedName>
</protein>
<dbReference type="PANTHER" id="PTHR12916:SF4">
    <property type="entry name" value="UNINFLATABLE, ISOFORM C"/>
    <property type="match status" value="1"/>
</dbReference>
<dbReference type="Proteomes" id="UP000046395">
    <property type="component" value="Unassembled WGS sequence"/>
</dbReference>
<feature type="domain" description="EGF-like" evidence="8">
    <location>
        <begin position="505"/>
        <end position="542"/>
    </location>
</feature>
<dbReference type="SUPFAM" id="SSF57196">
    <property type="entry name" value="EGF/Laminin"/>
    <property type="match status" value="2"/>
</dbReference>
<dbReference type="InterPro" id="IPR000152">
    <property type="entry name" value="EGF-type_Asp/Asn_hydroxyl_site"/>
</dbReference>
<dbReference type="InterPro" id="IPR001881">
    <property type="entry name" value="EGF-like_Ca-bd_dom"/>
</dbReference>
<dbReference type="SUPFAM" id="SSF57184">
    <property type="entry name" value="Growth factor receptor domain"/>
    <property type="match status" value="1"/>
</dbReference>
<evidence type="ECO:0000256" key="7">
    <source>
        <dbReference type="SAM" id="Phobius"/>
    </source>
</evidence>
<proteinExistence type="predicted"/>
<evidence type="ECO:0000313" key="10">
    <source>
        <dbReference type="WBParaSite" id="TMUE_0000000033.1"/>
    </source>
</evidence>
<dbReference type="SMART" id="SM00179">
    <property type="entry name" value="EGF_CA"/>
    <property type="match status" value="1"/>
</dbReference>
<sequence length="688" mass="77910">MDVAAAMNAAFFGNDRVSAHGKGWDGWKWLLDEDYFGSQLKEEGPSAGLKGSRTSVRRTSRQEMLSIALLLVTWCFGCPVTGVDYGDYYIAGGTEDTCPHEKNPEKFFGYRADSDSRTFQFCIVFFSLSDVTNIDYSSYPKQAEVDYCAALGGGLAPFKEAMDDLGFPQAGKISTRYITFDELMKSHANRSMKIDTGFNYSPENDLQDEPRGGRYYKCKEVIVNSTPRSAGGFFHACVEAYPNGTYIRDGHYFPLNYCTNKPKIKEIMFTKRPSFLCEYYIFTPGQATTSKTVLCENRPKDLLFSCYTLPDYNCAMKRVWGCTYREEFKTCYKFRYKTTRPIYKGGFGIPCPTDEFNETYVCECPCNGPWREWTPWSVSCGAATRYRLRTKANADPNKDCFVTLDLDKCCQQNEERIFEDRCEDYIFNTNISLRINKCKNGIRVLDFDTRHFYCECYPGFTGLLCDTSIDACASNPCRYGRCSNVGEHYHCTCKLGYEGINCQLSFEQCGEERKCMNGGNCTDVAQGRQCVCPEGRGGKYCEERSEWCTYGSCSLKGTCFNTSFSTITCLCNKGAYGKHCEIDQSSLVFSNIESQIAKSNMLTIFASCLAVLLILLGCFVFYKAQQKRRHKWRGKPKGGILSHFQISSVETREAQRSREEAQHVMGVSLREGSSNARKYSRPSPNAVD</sequence>
<evidence type="ECO:0000313" key="9">
    <source>
        <dbReference type="Proteomes" id="UP000046395"/>
    </source>
</evidence>
<dbReference type="InterPro" id="IPR009030">
    <property type="entry name" value="Growth_fac_rcpt_cys_sf"/>
</dbReference>
<feature type="disulfide bond" evidence="5">
    <location>
        <begin position="571"/>
        <end position="580"/>
    </location>
</feature>
<dbReference type="InterPro" id="IPR000884">
    <property type="entry name" value="TSP1_rpt"/>
</dbReference>
<reference evidence="9" key="1">
    <citation type="submission" date="2014-03" db="EMBL/GenBank/DDBJ databases">
        <title>The whipworm genome and dual-species transcriptomics of an intimate host-pathogen interaction.</title>
        <authorList>
            <person name="Foth B.J."/>
            <person name="Tsai I.J."/>
            <person name="Reid A.J."/>
            <person name="Bancroft A.J."/>
            <person name="Nichol S."/>
            <person name="Tracey A."/>
            <person name="Holroyd N."/>
            <person name="Cotton J.A."/>
            <person name="Stanley E.J."/>
            <person name="Zarowiecki M."/>
            <person name="Liu J.Z."/>
            <person name="Huckvale T."/>
            <person name="Cooper P.J."/>
            <person name="Grencis R.K."/>
            <person name="Berriman M."/>
        </authorList>
    </citation>
    <scope>NUCLEOTIDE SEQUENCE [LARGE SCALE GENOMIC DNA]</scope>
    <source>
        <strain evidence="9">Edinburgh</strain>
    </source>
</reference>
<dbReference type="PROSITE" id="PS50092">
    <property type="entry name" value="TSP1"/>
    <property type="match status" value="1"/>
</dbReference>
<feature type="compositionally biased region" description="Basic and acidic residues" evidence="6">
    <location>
        <begin position="652"/>
        <end position="662"/>
    </location>
</feature>
<evidence type="ECO:0000256" key="1">
    <source>
        <dbReference type="ARBA" id="ARBA00022536"/>
    </source>
</evidence>
<keyword evidence="7" id="KW-0812">Transmembrane</keyword>
<evidence type="ECO:0000256" key="2">
    <source>
        <dbReference type="ARBA" id="ARBA00022729"/>
    </source>
</evidence>
<feature type="domain" description="EGF-like" evidence="8">
    <location>
        <begin position="544"/>
        <end position="581"/>
    </location>
</feature>
<dbReference type="PROSITE" id="PS01186">
    <property type="entry name" value="EGF_2"/>
    <property type="match status" value="2"/>
</dbReference>
<evidence type="ECO:0000256" key="5">
    <source>
        <dbReference type="PROSITE-ProRule" id="PRU00076"/>
    </source>
</evidence>
<dbReference type="AlphaFoldDB" id="A0A5S6QKE3"/>
<dbReference type="PROSITE" id="PS00010">
    <property type="entry name" value="ASX_HYDROXYL"/>
    <property type="match status" value="1"/>
</dbReference>
<keyword evidence="4 5" id="KW-1015">Disulfide bond</keyword>
<keyword evidence="3" id="KW-0677">Repeat</keyword>
<evidence type="ECO:0000256" key="6">
    <source>
        <dbReference type="SAM" id="MobiDB-lite"/>
    </source>
</evidence>
<feature type="transmembrane region" description="Helical" evidence="7">
    <location>
        <begin position="601"/>
        <end position="622"/>
    </location>
</feature>
<dbReference type="WBParaSite" id="TMUE_2000007634.1">
    <property type="protein sequence ID" value="TMUE_2000007634.1"/>
    <property type="gene ID" value="WBGene00286892"/>
</dbReference>
<feature type="disulfide bond" evidence="5">
    <location>
        <begin position="532"/>
        <end position="541"/>
    </location>
</feature>
<keyword evidence="2" id="KW-0732">Signal</keyword>
<dbReference type="PROSITE" id="PS00022">
    <property type="entry name" value="EGF_1"/>
    <property type="match status" value="4"/>
</dbReference>
<feature type="domain" description="EGF-like" evidence="8">
    <location>
        <begin position="428"/>
        <end position="466"/>
    </location>
</feature>
<feature type="region of interest" description="Disordered" evidence="6">
    <location>
        <begin position="652"/>
        <end position="688"/>
    </location>
</feature>